<proteinExistence type="predicted"/>
<dbReference type="PANTHER" id="PTHR47566:SF1">
    <property type="entry name" value="PROTEIN NUD1"/>
    <property type="match status" value="1"/>
</dbReference>
<sequence length="552" mass="60353">MNQLTTSLLRRSLFLTLIMMLLGSITLTSAQDGSNTSESKESITFHTTSKVGTKVRLSVKAKTPVKADGLKESIVADGALHQYTLTKDKVSVNGDITNFTCTFNEIDQLDITKASSLDTLSCGKNILTTLDISKSSSLTNLDCWNNKITALDLASCPQLAVVHCARNNISELDLSKSSSLEFLDCARNQISRLDFSKTPKIRFIYCACNKIKATVMGRLIYSLPDRSQEKKKGEIHVIDSFFAKKFGDNVCLKKDALEAKQRGFKVFDFNAPNPKKYEGSDPVYPAGETTLATALKVGDKVSLSMSGEDNDDIMLEGLREPFDPGTKEYTVENATITIHGKLTELDCSKKKVSSISVSADHSLLKLNCSSNELTTLDLTKAPRLLTLECQGNKISEIKIATASKLEKLSIYNNAIHEKAMSELIQALPDRKGQTAGLLYAISKTSTTELNKCPDELIKVAKDKNWELKSTDNVSVETPSTLALRVYPNPAKEYVHVAGLSRGEVVALYSSQGELLQRVPANDLGSVELDLHSLPDGAYILKSSSESTVLLVK</sequence>
<dbReference type="EMBL" id="BAAFSF010000004">
    <property type="protein sequence ID" value="GAB1252068.1"/>
    <property type="molecule type" value="Genomic_DNA"/>
</dbReference>
<evidence type="ECO:0000259" key="4">
    <source>
        <dbReference type="Pfam" id="PF18962"/>
    </source>
</evidence>
<feature type="domain" description="Secretion system C-terminal sorting" evidence="4">
    <location>
        <begin position="485"/>
        <end position="547"/>
    </location>
</feature>
<reference evidence="5 6" key="1">
    <citation type="journal article" date="2025" name="Int. J. Syst. Evol. Microbiol.">
        <title>Desulfovibrio falkowii sp. nov., Porphyromonas miyakawae sp. nov., Mediterraneibacter flintii sp. nov. and Owariibacterium komagatae gen. nov., sp. nov., isolated from human faeces.</title>
        <authorList>
            <person name="Hamaguchi T."/>
            <person name="Ohara M."/>
            <person name="Hisatomi A."/>
            <person name="Sekiguchi K."/>
            <person name="Takeda J.I."/>
            <person name="Ueyama J."/>
            <person name="Ito M."/>
            <person name="Nishiwaki H."/>
            <person name="Ogi T."/>
            <person name="Hirayama M."/>
            <person name="Ohkuma M."/>
            <person name="Sakamoto M."/>
            <person name="Ohno K."/>
        </authorList>
    </citation>
    <scope>NUCLEOTIDE SEQUENCE [LARGE SCALE GENOMIC DNA]</scope>
    <source>
        <strain evidence="5 6">13CB11C</strain>
    </source>
</reference>
<name>A0ABQ0E2Y5_9PORP</name>
<feature type="chain" id="PRO_5046775894" description="Secretion system C-terminal sorting domain-containing protein" evidence="3">
    <location>
        <begin position="31"/>
        <end position="552"/>
    </location>
</feature>
<dbReference type="Proteomes" id="UP001628220">
    <property type="component" value="Unassembled WGS sequence"/>
</dbReference>
<comment type="caution">
    <text evidence="5">The sequence shown here is derived from an EMBL/GenBank/DDBJ whole genome shotgun (WGS) entry which is preliminary data.</text>
</comment>
<feature type="signal peptide" evidence="3">
    <location>
        <begin position="1"/>
        <end position="30"/>
    </location>
</feature>
<dbReference type="RefSeq" id="WP_411915838.1">
    <property type="nucleotide sequence ID" value="NZ_BAAFSF010000004.1"/>
</dbReference>
<dbReference type="PANTHER" id="PTHR47566">
    <property type="match status" value="1"/>
</dbReference>
<dbReference type="InterPro" id="IPR026444">
    <property type="entry name" value="Secre_tail"/>
</dbReference>
<evidence type="ECO:0000313" key="5">
    <source>
        <dbReference type="EMBL" id="GAB1252068.1"/>
    </source>
</evidence>
<protein>
    <recommendedName>
        <fullName evidence="4">Secretion system C-terminal sorting domain-containing protein</fullName>
    </recommendedName>
</protein>
<dbReference type="InterPro" id="IPR032675">
    <property type="entry name" value="LRR_dom_sf"/>
</dbReference>
<dbReference type="InterPro" id="IPR052574">
    <property type="entry name" value="CDIRP"/>
</dbReference>
<evidence type="ECO:0000256" key="1">
    <source>
        <dbReference type="ARBA" id="ARBA00022614"/>
    </source>
</evidence>
<keyword evidence="6" id="KW-1185">Reference proteome</keyword>
<accession>A0ABQ0E2Y5</accession>
<keyword evidence="3" id="KW-0732">Signal</keyword>
<gene>
    <name evidence="5" type="ORF">Tsumi_11740</name>
</gene>
<dbReference type="NCBIfam" id="TIGR04183">
    <property type="entry name" value="Por_Secre_tail"/>
    <property type="match status" value="1"/>
</dbReference>
<keyword evidence="2" id="KW-0677">Repeat</keyword>
<dbReference type="Gene3D" id="3.80.10.10">
    <property type="entry name" value="Ribonuclease Inhibitor"/>
    <property type="match status" value="2"/>
</dbReference>
<evidence type="ECO:0000313" key="6">
    <source>
        <dbReference type="Proteomes" id="UP001628220"/>
    </source>
</evidence>
<evidence type="ECO:0000256" key="3">
    <source>
        <dbReference type="SAM" id="SignalP"/>
    </source>
</evidence>
<dbReference type="SUPFAM" id="SSF52058">
    <property type="entry name" value="L domain-like"/>
    <property type="match status" value="1"/>
</dbReference>
<organism evidence="5 6">
    <name type="scientific">Porphyromonas miyakawae</name>
    <dbReference type="NCBI Taxonomy" id="3137470"/>
    <lineage>
        <taxon>Bacteria</taxon>
        <taxon>Pseudomonadati</taxon>
        <taxon>Bacteroidota</taxon>
        <taxon>Bacteroidia</taxon>
        <taxon>Bacteroidales</taxon>
        <taxon>Porphyromonadaceae</taxon>
        <taxon>Porphyromonas</taxon>
    </lineage>
</organism>
<dbReference type="Pfam" id="PF18962">
    <property type="entry name" value="Por_Secre_tail"/>
    <property type="match status" value="1"/>
</dbReference>
<keyword evidence="1" id="KW-0433">Leucine-rich repeat</keyword>
<evidence type="ECO:0000256" key="2">
    <source>
        <dbReference type="ARBA" id="ARBA00022737"/>
    </source>
</evidence>